<name>A0A0E9Q6F4_ANGAN</name>
<dbReference type="AlphaFoldDB" id="A0A0E9Q6F4"/>
<dbReference type="EMBL" id="GBXM01096672">
    <property type="protein sequence ID" value="JAH11905.1"/>
    <property type="molecule type" value="Transcribed_RNA"/>
</dbReference>
<accession>A0A0E9Q6F4</accession>
<organism evidence="1">
    <name type="scientific">Anguilla anguilla</name>
    <name type="common">European freshwater eel</name>
    <name type="synonym">Muraena anguilla</name>
    <dbReference type="NCBI Taxonomy" id="7936"/>
    <lineage>
        <taxon>Eukaryota</taxon>
        <taxon>Metazoa</taxon>
        <taxon>Chordata</taxon>
        <taxon>Craniata</taxon>
        <taxon>Vertebrata</taxon>
        <taxon>Euteleostomi</taxon>
        <taxon>Actinopterygii</taxon>
        <taxon>Neopterygii</taxon>
        <taxon>Teleostei</taxon>
        <taxon>Anguilliformes</taxon>
        <taxon>Anguillidae</taxon>
        <taxon>Anguilla</taxon>
    </lineage>
</organism>
<evidence type="ECO:0000313" key="1">
    <source>
        <dbReference type="EMBL" id="JAH11905.1"/>
    </source>
</evidence>
<reference evidence="1" key="2">
    <citation type="journal article" date="2015" name="Fish Shellfish Immunol.">
        <title>Early steps in the European eel (Anguilla anguilla)-Vibrio vulnificus interaction in the gills: Role of the RtxA13 toxin.</title>
        <authorList>
            <person name="Callol A."/>
            <person name="Pajuelo D."/>
            <person name="Ebbesson L."/>
            <person name="Teles M."/>
            <person name="MacKenzie S."/>
            <person name="Amaro C."/>
        </authorList>
    </citation>
    <scope>NUCLEOTIDE SEQUENCE</scope>
</reference>
<protein>
    <submittedName>
        <fullName evidence="1">Uncharacterized protein</fullName>
    </submittedName>
</protein>
<reference evidence="1" key="1">
    <citation type="submission" date="2014-11" db="EMBL/GenBank/DDBJ databases">
        <authorList>
            <person name="Amaro Gonzalez C."/>
        </authorList>
    </citation>
    <scope>NUCLEOTIDE SEQUENCE</scope>
</reference>
<proteinExistence type="predicted"/>
<sequence length="26" mass="3106">MHTHTHTHTCVAWILHTIRNQLCMGY</sequence>